<dbReference type="InterPro" id="IPR005123">
    <property type="entry name" value="Oxoglu/Fe-dep_dioxygenase_dom"/>
</dbReference>
<dbReference type="PROSITE" id="PS51471">
    <property type="entry name" value="FE2OG_OXY"/>
    <property type="match status" value="1"/>
</dbReference>
<evidence type="ECO:0000313" key="8">
    <source>
        <dbReference type="EMBL" id="ASA49443.1"/>
    </source>
</evidence>
<dbReference type="InterPro" id="IPR051842">
    <property type="entry name" value="uS12_prolyl_hydroxylase"/>
</dbReference>
<keyword evidence="5" id="KW-0560">Oxidoreductase</keyword>
<dbReference type="GO" id="GO:0016705">
    <property type="term" value="F:oxidoreductase activity, acting on paired donors, with incorporation or reduction of molecular oxygen"/>
    <property type="evidence" value="ECO:0007669"/>
    <property type="project" value="InterPro"/>
</dbReference>
<dbReference type="Pfam" id="PF13640">
    <property type="entry name" value="2OG-FeII_Oxy_3"/>
    <property type="match status" value="1"/>
</dbReference>
<dbReference type="GO" id="GO:0031418">
    <property type="term" value="F:L-ascorbic acid binding"/>
    <property type="evidence" value="ECO:0007669"/>
    <property type="project" value="UniProtKB-KW"/>
</dbReference>
<accession>A0A1Z2RX01</accession>
<evidence type="ECO:0000259" key="7">
    <source>
        <dbReference type="PROSITE" id="PS51471"/>
    </source>
</evidence>
<keyword evidence="3" id="KW-0847">Vitamin C</keyword>
<evidence type="ECO:0000256" key="6">
    <source>
        <dbReference type="ARBA" id="ARBA00023004"/>
    </source>
</evidence>
<sequence length="213" mass="24146">MSLVDIETISRAELEQDPFGHVVIPRSFVTDAVAEKLRGEFSDDGFEESERTDLNRSDKQYRMFNRSLVTAGAVDEDQVRTLPANWQQLVADVVSRPYREALSALTGVDLERCLVEARMTRYARGCWIEPHTDRPDKAVTHLFYFNDGWDPQWSGDLRLLRSADMADCAKRVAPTTGTSVVLVRSDRSWHGVPPVADTCPVDRRALLVHFVRP</sequence>
<dbReference type="InterPro" id="IPR044862">
    <property type="entry name" value="Pro_4_hyd_alph_FE2OG_OXY"/>
</dbReference>
<evidence type="ECO:0000256" key="2">
    <source>
        <dbReference type="ARBA" id="ARBA00022723"/>
    </source>
</evidence>
<dbReference type="Gene3D" id="2.60.120.620">
    <property type="entry name" value="q2cbj1_9rhob like domain"/>
    <property type="match status" value="1"/>
</dbReference>
<dbReference type="PANTHER" id="PTHR12117">
    <property type="entry name" value="HISTONE ACETYLTRANSFERASE COMPLEX"/>
    <property type="match status" value="1"/>
</dbReference>
<evidence type="ECO:0000256" key="4">
    <source>
        <dbReference type="ARBA" id="ARBA00022964"/>
    </source>
</evidence>
<dbReference type="PANTHER" id="PTHR12117:SF0">
    <property type="entry name" value="PROLYL 3-HYDROXYLASE OGFOD1"/>
    <property type="match status" value="1"/>
</dbReference>
<keyword evidence="2" id="KW-0479">Metal-binding</keyword>
<evidence type="ECO:0000256" key="5">
    <source>
        <dbReference type="ARBA" id="ARBA00023002"/>
    </source>
</evidence>
<dbReference type="EMBL" id="MF055656">
    <property type="protein sequence ID" value="ASA49443.1"/>
    <property type="molecule type" value="Genomic_DNA"/>
</dbReference>
<dbReference type="InterPro" id="IPR006620">
    <property type="entry name" value="Pro_4_hyd_alph"/>
</dbReference>
<protein>
    <submittedName>
        <fullName evidence="8">SanC</fullName>
    </submittedName>
</protein>
<comment type="cofactor">
    <cofactor evidence="1">
        <name>L-ascorbate</name>
        <dbReference type="ChEBI" id="CHEBI:38290"/>
    </cofactor>
</comment>
<dbReference type="GO" id="GO:0005506">
    <property type="term" value="F:iron ion binding"/>
    <property type="evidence" value="ECO:0007669"/>
    <property type="project" value="InterPro"/>
</dbReference>
<name>A0A1Z2RX01_9ACTN</name>
<dbReference type="SMART" id="SM00702">
    <property type="entry name" value="P4Hc"/>
    <property type="match status" value="1"/>
</dbReference>
<organism evidence="8">
    <name type="scientific">Streptomyces ansochromogenes</name>
    <dbReference type="NCBI Taxonomy" id="115647"/>
    <lineage>
        <taxon>Bacteria</taxon>
        <taxon>Bacillati</taxon>
        <taxon>Actinomycetota</taxon>
        <taxon>Actinomycetes</taxon>
        <taxon>Kitasatosporales</taxon>
        <taxon>Streptomycetaceae</taxon>
        <taxon>Streptomyces</taxon>
    </lineage>
</organism>
<evidence type="ECO:0000256" key="3">
    <source>
        <dbReference type="ARBA" id="ARBA00022896"/>
    </source>
</evidence>
<dbReference type="GO" id="GO:0051213">
    <property type="term" value="F:dioxygenase activity"/>
    <property type="evidence" value="ECO:0007669"/>
    <property type="project" value="UniProtKB-KW"/>
</dbReference>
<evidence type="ECO:0000256" key="1">
    <source>
        <dbReference type="ARBA" id="ARBA00001961"/>
    </source>
</evidence>
<feature type="domain" description="Fe2OG dioxygenase" evidence="7">
    <location>
        <begin position="109"/>
        <end position="213"/>
    </location>
</feature>
<reference evidence="8" key="1">
    <citation type="submission" date="2017-05" db="EMBL/GenBank/DDBJ databases">
        <title>Reconstruction and Characterization of a Hybrid Nucleoside Antibiotic Gene Cluster via Efficient Genetic Manipulation of Large DNA Fragments.</title>
        <authorList>
            <person name="Tan H."/>
            <person name="Tian Y."/>
            <person name="Zhuo J."/>
            <person name="Zhang J."/>
            <person name="Niu G."/>
        </authorList>
    </citation>
    <scope>NUCLEOTIDE SEQUENCE</scope>
    <source>
        <strain evidence="8">TH322</strain>
    </source>
</reference>
<dbReference type="AlphaFoldDB" id="A0A1Z2RX01"/>
<proteinExistence type="predicted"/>
<keyword evidence="4" id="KW-0223">Dioxygenase</keyword>
<keyword evidence="6" id="KW-0408">Iron</keyword>